<dbReference type="CDD" id="cd00082">
    <property type="entry name" value="HisKA"/>
    <property type="match status" value="1"/>
</dbReference>
<comment type="subcellular location">
    <subcellularLocation>
        <location evidence="2">Cell membrane</location>
        <topology evidence="2">Multi-pass membrane protein</topology>
    </subcellularLocation>
</comment>
<keyword evidence="18" id="KW-1185">Reference proteome</keyword>
<gene>
    <name evidence="17" type="ORF">Desaf_1227</name>
</gene>
<keyword evidence="13 14" id="KW-0472">Membrane</keyword>
<dbReference type="PANTHER" id="PTHR43065">
    <property type="entry name" value="SENSOR HISTIDINE KINASE"/>
    <property type="match status" value="1"/>
</dbReference>
<sequence length="659" mass="73889" precursor="true">MKRLRALGLKSKIFFSILAVILFISVAIAFLARWILVSSLTSELQHRGLAIAQSIADRASGYILDKNTPQMVSLVFDTAHLGERRQLIAYIFITDTDSEILAHTFTRPFPPDLKRANILDQDVSQAFESVEVFDQPALDIAVPVKEGIYQIGTVHVGLNKEHIDNLVGKLRITFLGFILLIIIIVFAVSLRLTSSITRPIQKLISISDELSRGNFDIKLDFADSGWNVLDCPAYRNTDLPCWHFDQTAQAPDDGERLHTCAKCNFYRKRPGDEVSQLADSFRNMVWSIKLYRRRLRESEEKYRSLFVSGPDPVFVVDHHDVSILDANPRAEELYGYSKGELQGMNFMDLDPDFNSQCRPYFDTLGEEKSCVYLTKIMHFKRGRQPFYVNLHACPISYKGRHAVIIAVTDITEMIEKDAQLIQASKMKTLGEMSAGIAHELNQPLNAIKMGSDFLSMMSEQGREIPTENMHQVTVEISAQVDRATEIINTLRAFGRKAHFVKELLDVNRSIRGVMNIVGQQFKLSNVDVELDLAENLPTILAHDNRLQQVLFNLVSNARDAILDRGDRVPGDGKIVIRTSADNGSVTVSVSDTGVGIAEDDLHKVFEPFFTTKELGQGMGLGLSISYGIVKDYNGDIRIRSRKGEGSTFTLTFPAAKPQA</sequence>
<dbReference type="InterPro" id="IPR036890">
    <property type="entry name" value="HATPase_C_sf"/>
</dbReference>
<dbReference type="InterPro" id="IPR000014">
    <property type="entry name" value="PAS"/>
</dbReference>
<dbReference type="eggNOG" id="COG4191">
    <property type="taxonomic scope" value="Bacteria"/>
</dbReference>
<keyword evidence="4" id="KW-1003">Cell membrane</keyword>
<dbReference type="Gene3D" id="3.30.450.20">
    <property type="entry name" value="PAS domain"/>
    <property type="match status" value="1"/>
</dbReference>
<evidence type="ECO:0000256" key="14">
    <source>
        <dbReference type="SAM" id="Phobius"/>
    </source>
</evidence>
<keyword evidence="10" id="KW-0067">ATP-binding</keyword>
<organism evidence="17 18">
    <name type="scientific">Desulfocurvibacter africanus subsp. africanus str. Walvis Bay</name>
    <dbReference type="NCBI Taxonomy" id="690850"/>
    <lineage>
        <taxon>Bacteria</taxon>
        <taxon>Pseudomonadati</taxon>
        <taxon>Thermodesulfobacteriota</taxon>
        <taxon>Desulfovibrionia</taxon>
        <taxon>Desulfovibrionales</taxon>
        <taxon>Desulfovibrionaceae</taxon>
        <taxon>Desulfocurvibacter</taxon>
    </lineage>
</organism>
<keyword evidence="11 14" id="KW-1133">Transmembrane helix</keyword>
<accession>F3YYC2</accession>
<dbReference type="InterPro" id="IPR036097">
    <property type="entry name" value="HisK_dim/P_sf"/>
</dbReference>
<reference evidence="17 18" key="1">
    <citation type="journal article" date="2011" name="J. Bacteriol.">
        <title>Genome sequence of the mercury-methylating and pleomorphic Desulfovibrio africanus Strain Walvis Bay.</title>
        <authorList>
            <person name="Brown S.D."/>
            <person name="Wall J.D."/>
            <person name="Kucken A.M."/>
            <person name="Gilmour C.C."/>
            <person name="Podar M."/>
            <person name="Brandt C.C."/>
            <person name="Teshima H."/>
            <person name="Detter J.C."/>
            <person name="Han C.S."/>
            <person name="Land M.L."/>
            <person name="Lucas S."/>
            <person name="Han J."/>
            <person name="Pennacchio L."/>
            <person name="Nolan M."/>
            <person name="Pitluck S."/>
            <person name="Woyke T."/>
            <person name="Goodwin L."/>
            <person name="Palumbo A.V."/>
            <person name="Elias D.A."/>
        </authorList>
    </citation>
    <scope>NUCLEOTIDE SEQUENCE [LARGE SCALE GENOMIC DNA]</scope>
    <source>
        <strain evidence="17 18">Walvis Bay</strain>
    </source>
</reference>
<dbReference type="Pfam" id="PF00512">
    <property type="entry name" value="HisKA"/>
    <property type="match status" value="1"/>
</dbReference>
<dbReference type="AlphaFoldDB" id="F3YYC2"/>
<dbReference type="EMBL" id="CP003221">
    <property type="protein sequence ID" value="EGJ49566.1"/>
    <property type="molecule type" value="Genomic_DNA"/>
</dbReference>
<dbReference type="STRING" id="690850.Desaf_1227"/>
<dbReference type="Pfam" id="PF02518">
    <property type="entry name" value="HATPase_c"/>
    <property type="match status" value="1"/>
</dbReference>
<evidence type="ECO:0000256" key="8">
    <source>
        <dbReference type="ARBA" id="ARBA00022741"/>
    </source>
</evidence>
<dbReference type="SUPFAM" id="SSF55874">
    <property type="entry name" value="ATPase domain of HSP90 chaperone/DNA topoisomerase II/histidine kinase"/>
    <property type="match status" value="1"/>
</dbReference>
<evidence type="ECO:0000256" key="10">
    <source>
        <dbReference type="ARBA" id="ARBA00022840"/>
    </source>
</evidence>
<dbReference type="Pfam" id="PF13426">
    <property type="entry name" value="PAS_9"/>
    <property type="match status" value="1"/>
</dbReference>
<evidence type="ECO:0000256" key="7">
    <source>
        <dbReference type="ARBA" id="ARBA00022692"/>
    </source>
</evidence>
<evidence type="ECO:0000313" key="18">
    <source>
        <dbReference type="Proteomes" id="UP000007844"/>
    </source>
</evidence>
<dbReference type="SUPFAM" id="SSF47384">
    <property type="entry name" value="Homodimeric domain of signal transducing histidine kinase"/>
    <property type="match status" value="1"/>
</dbReference>
<evidence type="ECO:0000259" key="16">
    <source>
        <dbReference type="PROSITE" id="PS50112"/>
    </source>
</evidence>
<dbReference type="PANTHER" id="PTHR43065:SF46">
    <property type="entry name" value="C4-DICARBOXYLATE TRANSPORT SENSOR PROTEIN DCTB"/>
    <property type="match status" value="1"/>
</dbReference>
<evidence type="ECO:0000256" key="2">
    <source>
        <dbReference type="ARBA" id="ARBA00004651"/>
    </source>
</evidence>
<dbReference type="SMART" id="SM00387">
    <property type="entry name" value="HATPase_c"/>
    <property type="match status" value="1"/>
</dbReference>
<dbReference type="Pfam" id="PF17203">
    <property type="entry name" value="sCache_3_2"/>
    <property type="match status" value="1"/>
</dbReference>
<keyword evidence="6" id="KW-0808">Transferase</keyword>
<dbReference type="Proteomes" id="UP000007844">
    <property type="component" value="Chromosome"/>
</dbReference>
<feature type="transmembrane region" description="Helical" evidence="14">
    <location>
        <begin position="12"/>
        <end position="36"/>
    </location>
</feature>
<dbReference type="InterPro" id="IPR003594">
    <property type="entry name" value="HATPase_dom"/>
</dbReference>
<evidence type="ECO:0000256" key="12">
    <source>
        <dbReference type="ARBA" id="ARBA00023012"/>
    </source>
</evidence>
<keyword evidence="12" id="KW-0902">Two-component regulatory system</keyword>
<evidence type="ECO:0000313" key="17">
    <source>
        <dbReference type="EMBL" id="EGJ49566.1"/>
    </source>
</evidence>
<dbReference type="SMART" id="SM00091">
    <property type="entry name" value="PAS"/>
    <property type="match status" value="1"/>
</dbReference>
<protein>
    <recommendedName>
        <fullName evidence="3">histidine kinase</fullName>
        <ecNumber evidence="3">2.7.13.3</ecNumber>
    </recommendedName>
</protein>
<evidence type="ECO:0000256" key="6">
    <source>
        <dbReference type="ARBA" id="ARBA00022679"/>
    </source>
</evidence>
<evidence type="ECO:0000256" key="1">
    <source>
        <dbReference type="ARBA" id="ARBA00000085"/>
    </source>
</evidence>
<dbReference type="KEGG" id="daf:Desaf_1227"/>
<feature type="domain" description="PAS" evidence="16">
    <location>
        <begin position="298"/>
        <end position="347"/>
    </location>
</feature>
<feature type="transmembrane region" description="Helical" evidence="14">
    <location>
        <begin position="172"/>
        <end position="192"/>
    </location>
</feature>
<dbReference type="Gene3D" id="6.10.340.10">
    <property type="match status" value="1"/>
</dbReference>
<dbReference type="Gene3D" id="3.30.565.10">
    <property type="entry name" value="Histidine kinase-like ATPase, C-terminal domain"/>
    <property type="match status" value="1"/>
</dbReference>
<dbReference type="RefSeq" id="WP_014259366.1">
    <property type="nucleotide sequence ID" value="NC_016629.1"/>
</dbReference>
<dbReference type="SUPFAM" id="SSF55785">
    <property type="entry name" value="PYP-like sensor domain (PAS domain)"/>
    <property type="match status" value="1"/>
</dbReference>
<proteinExistence type="predicted"/>
<evidence type="ECO:0000256" key="9">
    <source>
        <dbReference type="ARBA" id="ARBA00022777"/>
    </source>
</evidence>
<dbReference type="Gene3D" id="1.10.287.130">
    <property type="match status" value="1"/>
</dbReference>
<dbReference type="InterPro" id="IPR033463">
    <property type="entry name" value="sCache_3"/>
</dbReference>
<evidence type="ECO:0000259" key="15">
    <source>
        <dbReference type="PROSITE" id="PS50109"/>
    </source>
</evidence>
<dbReference type="PROSITE" id="PS50109">
    <property type="entry name" value="HIS_KIN"/>
    <property type="match status" value="1"/>
</dbReference>
<dbReference type="GO" id="GO:0005524">
    <property type="term" value="F:ATP binding"/>
    <property type="evidence" value="ECO:0007669"/>
    <property type="project" value="UniProtKB-KW"/>
</dbReference>
<dbReference type="CDD" id="cd00130">
    <property type="entry name" value="PAS"/>
    <property type="match status" value="1"/>
</dbReference>
<evidence type="ECO:0000256" key="3">
    <source>
        <dbReference type="ARBA" id="ARBA00012438"/>
    </source>
</evidence>
<keyword evidence="5" id="KW-0597">Phosphoprotein</keyword>
<dbReference type="HOGENOM" id="CLU_410352_0_0_7"/>
<dbReference type="InterPro" id="IPR035965">
    <property type="entry name" value="PAS-like_dom_sf"/>
</dbReference>
<dbReference type="InterPro" id="IPR003661">
    <property type="entry name" value="HisK_dim/P_dom"/>
</dbReference>
<evidence type="ECO:0000256" key="11">
    <source>
        <dbReference type="ARBA" id="ARBA00022989"/>
    </source>
</evidence>
<dbReference type="InterPro" id="IPR005467">
    <property type="entry name" value="His_kinase_dom"/>
</dbReference>
<dbReference type="EC" id="2.7.13.3" evidence="3"/>
<dbReference type="NCBIfam" id="TIGR00229">
    <property type="entry name" value="sensory_box"/>
    <property type="match status" value="1"/>
</dbReference>
<dbReference type="PRINTS" id="PR00344">
    <property type="entry name" value="BCTRLSENSOR"/>
</dbReference>
<keyword evidence="8" id="KW-0547">Nucleotide-binding</keyword>
<evidence type="ECO:0000256" key="13">
    <source>
        <dbReference type="ARBA" id="ARBA00023136"/>
    </source>
</evidence>
<dbReference type="GO" id="GO:0000155">
    <property type="term" value="F:phosphorelay sensor kinase activity"/>
    <property type="evidence" value="ECO:0007669"/>
    <property type="project" value="InterPro"/>
</dbReference>
<keyword evidence="9 17" id="KW-0418">Kinase</keyword>
<dbReference type="GO" id="GO:0005886">
    <property type="term" value="C:plasma membrane"/>
    <property type="evidence" value="ECO:0007669"/>
    <property type="project" value="UniProtKB-SubCell"/>
</dbReference>
<dbReference type="SMART" id="SM00388">
    <property type="entry name" value="HisKA"/>
    <property type="match status" value="1"/>
</dbReference>
<evidence type="ECO:0000256" key="4">
    <source>
        <dbReference type="ARBA" id="ARBA00022475"/>
    </source>
</evidence>
<name>F3YYC2_DESAF</name>
<keyword evidence="7 14" id="KW-0812">Transmembrane</keyword>
<evidence type="ECO:0000256" key="5">
    <source>
        <dbReference type="ARBA" id="ARBA00022553"/>
    </source>
</evidence>
<comment type="catalytic activity">
    <reaction evidence="1">
        <text>ATP + protein L-histidine = ADP + protein N-phospho-L-histidine.</text>
        <dbReference type="EC" id="2.7.13.3"/>
    </reaction>
</comment>
<feature type="domain" description="Histidine kinase" evidence="15">
    <location>
        <begin position="435"/>
        <end position="656"/>
    </location>
</feature>
<dbReference type="InterPro" id="IPR004358">
    <property type="entry name" value="Sig_transdc_His_kin-like_C"/>
</dbReference>
<dbReference type="PROSITE" id="PS50112">
    <property type="entry name" value="PAS"/>
    <property type="match status" value="1"/>
</dbReference>